<comment type="caution">
    <text evidence="2">The sequence shown here is derived from an EMBL/GenBank/DDBJ whole genome shotgun (WGS) entry which is preliminary data.</text>
</comment>
<feature type="region of interest" description="Disordered" evidence="1">
    <location>
        <begin position="167"/>
        <end position="186"/>
    </location>
</feature>
<gene>
    <name evidence="2" type="ORF">HYALB_00009305</name>
</gene>
<feature type="region of interest" description="Disordered" evidence="1">
    <location>
        <begin position="139"/>
        <end position="158"/>
    </location>
</feature>
<proteinExistence type="predicted"/>
<evidence type="ECO:0000313" key="3">
    <source>
        <dbReference type="Proteomes" id="UP000701801"/>
    </source>
</evidence>
<feature type="region of interest" description="Disordered" evidence="1">
    <location>
        <begin position="97"/>
        <end position="133"/>
    </location>
</feature>
<protein>
    <submittedName>
        <fullName evidence="2">Uncharacterized protein</fullName>
    </submittedName>
</protein>
<name>A0A9N9LCB8_9HELO</name>
<feature type="compositionally biased region" description="Polar residues" evidence="1">
    <location>
        <begin position="105"/>
        <end position="123"/>
    </location>
</feature>
<keyword evidence="3" id="KW-1185">Reference proteome</keyword>
<dbReference type="Proteomes" id="UP000701801">
    <property type="component" value="Unassembled WGS sequence"/>
</dbReference>
<feature type="compositionally biased region" description="Polar residues" evidence="1">
    <location>
        <begin position="141"/>
        <end position="158"/>
    </location>
</feature>
<evidence type="ECO:0000313" key="2">
    <source>
        <dbReference type="EMBL" id="CAG8972665.1"/>
    </source>
</evidence>
<organism evidence="2 3">
    <name type="scientific">Hymenoscyphus albidus</name>
    <dbReference type="NCBI Taxonomy" id="595503"/>
    <lineage>
        <taxon>Eukaryota</taxon>
        <taxon>Fungi</taxon>
        <taxon>Dikarya</taxon>
        <taxon>Ascomycota</taxon>
        <taxon>Pezizomycotina</taxon>
        <taxon>Leotiomycetes</taxon>
        <taxon>Helotiales</taxon>
        <taxon>Helotiaceae</taxon>
        <taxon>Hymenoscyphus</taxon>
    </lineage>
</organism>
<reference evidence="2" key="1">
    <citation type="submission" date="2021-07" db="EMBL/GenBank/DDBJ databases">
        <authorList>
            <person name="Durling M."/>
        </authorList>
    </citation>
    <scope>NUCLEOTIDE SEQUENCE</scope>
</reference>
<dbReference type="AlphaFoldDB" id="A0A9N9LCB8"/>
<dbReference type="OrthoDB" id="10660408at2759"/>
<feature type="compositionally biased region" description="Basic and acidic residues" evidence="1">
    <location>
        <begin position="172"/>
        <end position="186"/>
    </location>
</feature>
<dbReference type="EMBL" id="CAJVRM010000051">
    <property type="protein sequence ID" value="CAG8972665.1"/>
    <property type="molecule type" value="Genomic_DNA"/>
</dbReference>
<sequence length="186" mass="20554">MDLLPNHLEVYPIVILLCQAFDLASHPTTQTEYLKALNTLTHTLGNIPKAELTRERICTIIYNYSTTQVHLANDESGSTNLSSTSISPIGGLKSGVDTLPPKSQPVLNTSTLTKTSETIPSKKQNVREKERGEFKIRNLENDQLLTGPSSSELPLASKGNTLTEIIEISNDENEHSDNDKDMDHVR</sequence>
<accession>A0A9N9LCB8</accession>
<evidence type="ECO:0000256" key="1">
    <source>
        <dbReference type="SAM" id="MobiDB-lite"/>
    </source>
</evidence>